<dbReference type="InterPro" id="IPR012296">
    <property type="entry name" value="Nuclease_put_TT1808"/>
</dbReference>
<keyword evidence="3" id="KW-1185">Reference proteome</keyword>
<dbReference type="InterPro" id="IPR008538">
    <property type="entry name" value="Uma2"/>
</dbReference>
<dbReference type="EMBL" id="CP022423">
    <property type="protein sequence ID" value="ASM76586.1"/>
    <property type="molecule type" value="Genomic_DNA"/>
</dbReference>
<feature type="domain" description="Putative restriction endonuclease" evidence="1">
    <location>
        <begin position="13"/>
        <end position="154"/>
    </location>
</feature>
<evidence type="ECO:0000313" key="2">
    <source>
        <dbReference type="EMBL" id="ASM76586.1"/>
    </source>
</evidence>
<protein>
    <recommendedName>
        <fullName evidence="1">Putative restriction endonuclease domain-containing protein</fullName>
    </recommendedName>
</protein>
<dbReference type="CDD" id="cd06260">
    <property type="entry name" value="DUF820-like"/>
    <property type="match status" value="1"/>
</dbReference>
<dbReference type="SUPFAM" id="SSF52980">
    <property type="entry name" value="Restriction endonuclease-like"/>
    <property type="match status" value="1"/>
</dbReference>
<gene>
    <name evidence="2" type="ORF">VITFI_CDS0808</name>
</gene>
<sequence length="202" mass="22832">MMGHALRQPGFSLEDFLAWEETQPERHEYLHGETFAMVGARRVHNLVAGNLYMVFRQHLRGTPCAVLMETMKLRVADDALFYPDVFVTCDRQDLRTEREFTAPTLIAEVLSPSTEAYDRGQKFAQYRRLPSLREYVLVSPETREVLLFRRDSAHGLFTLHDFSTAPALECASIGCTVPLVDVFEGIDPLPDEPSAEMPPSGA</sequence>
<dbReference type="Proteomes" id="UP000199729">
    <property type="component" value="Chromosome"/>
</dbReference>
<proteinExistence type="predicted"/>
<evidence type="ECO:0000259" key="1">
    <source>
        <dbReference type="Pfam" id="PF05685"/>
    </source>
</evidence>
<dbReference type="InterPro" id="IPR011335">
    <property type="entry name" value="Restrct_endonuc-II-like"/>
</dbReference>
<dbReference type="PANTHER" id="PTHR36558:SF1">
    <property type="entry name" value="RESTRICTION ENDONUCLEASE DOMAIN-CONTAINING PROTEIN-RELATED"/>
    <property type="match status" value="1"/>
</dbReference>
<evidence type="ECO:0000313" key="3">
    <source>
        <dbReference type="Proteomes" id="UP000199729"/>
    </source>
</evidence>
<dbReference type="KEGG" id="vff:VITFI_CDS0808"/>
<dbReference type="Gene3D" id="3.90.1570.10">
    <property type="entry name" value="tt1808, chain A"/>
    <property type="match status" value="1"/>
</dbReference>
<dbReference type="PANTHER" id="PTHR36558">
    <property type="entry name" value="GLR1098 PROTEIN"/>
    <property type="match status" value="1"/>
</dbReference>
<dbReference type="Pfam" id="PF05685">
    <property type="entry name" value="Uma2"/>
    <property type="match status" value="1"/>
</dbReference>
<accession>A0A221KC52</accession>
<name>A0A221KC52_VITFI</name>
<dbReference type="AlphaFoldDB" id="A0A221KC52"/>
<organism evidence="2 3">
    <name type="scientific">Vitreoscilla filiformis</name>
    <dbReference type="NCBI Taxonomy" id="63"/>
    <lineage>
        <taxon>Bacteria</taxon>
        <taxon>Pseudomonadati</taxon>
        <taxon>Pseudomonadota</taxon>
        <taxon>Betaproteobacteria</taxon>
        <taxon>Neisseriales</taxon>
        <taxon>Neisseriaceae</taxon>
        <taxon>Vitreoscilla</taxon>
    </lineage>
</organism>
<reference evidence="2 3" key="1">
    <citation type="submission" date="2017-07" db="EMBL/GenBank/DDBJ databases">
        <title>Complete Genome Sequence of the cosmetic ferment Vitreoscilla filiformis (ATCC15551).</title>
        <authorList>
            <person name="Contreras S."/>
            <person name="Sagory-Zalkind P."/>
            <person name="Blanquart H."/>
            <person name="Iltis A."/>
            <person name="Morand S.C."/>
        </authorList>
    </citation>
    <scope>NUCLEOTIDE SEQUENCE [LARGE SCALE GENOMIC DNA]</scope>
    <source>
        <strain evidence="2 3">ATCC 15551</strain>
    </source>
</reference>